<evidence type="ECO:0000256" key="1">
    <source>
        <dbReference type="SAM" id="Phobius"/>
    </source>
</evidence>
<accession>F3KLA5</accession>
<dbReference type="Pfam" id="PF07366">
    <property type="entry name" value="SnoaL"/>
    <property type="match status" value="1"/>
</dbReference>
<sequence length="194" mass="21983">MKKIISTFGISIIASIFIVGLGISYAIFQTSDNTINTSDVQMELERYKTAENLATQHLQTFDELDFEMFTNQNWDGLTKSHSQDIIVYWPDGYHSEGLESHIEDLKAMFVYAPDTRIQEHPVRIASGEWTSVIGVMEGTFTEPMPLPDGSSIPPTGKSFKLKMSTVGHWKNGVMDEEYLFWDNQSFMKQIGLSP</sequence>
<organism evidence="2">
    <name type="scientific">Candidatus Nitrosarchaeum limnium SFB1</name>
    <dbReference type="NCBI Taxonomy" id="886738"/>
    <lineage>
        <taxon>Archaea</taxon>
        <taxon>Nitrososphaerota</taxon>
        <taxon>Nitrososphaeria</taxon>
        <taxon>Nitrosopumilales</taxon>
        <taxon>Nitrosopumilaceae</taxon>
        <taxon>Nitrosarchaeum</taxon>
    </lineage>
</organism>
<dbReference type="InterPro" id="IPR032710">
    <property type="entry name" value="NTF2-like_dom_sf"/>
</dbReference>
<name>F3KLA5_9ARCH</name>
<dbReference type="AlphaFoldDB" id="F3KLA5"/>
<dbReference type="STRING" id="886738.Nlim_1285"/>
<keyword evidence="1" id="KW-0812">Transmembrane</keyword>
<dbReference type="Proteomes" id="UP000004348">
    <property type="component" value="Chromosome"/>
</dbReference>
<reference evidence="2" key="1">
    <citation type="journal article" date="2011" name="PLoS ONE">
        <title>Genome of a low-salinity ammonia-oxidizing archaeon determined by single-cell and metagenomic analysis.</title>
        <authorList>
            <person name="Blainey P.C."/>
            <person name="Mosier A.C."/>
            <person name="Potanina A."/>
            <person name="Francis C.A."/>
            <person name="Quake S.R."/>
        </authorList>
    </citation>
    <scope>NUCLEOTIDE SEQUENCE [LARGE SCALE GENOMIC DNA]</scope>
    <source>
        <strain evidence="2">SFB1</strain>
    </source>
</reference>
<dbReference type="InterPro" id="IPR009959">
    <property type="entry name" value="Cyclase_SnoaL-like"/>
</dbReference>
<keyword evidence="1" id="KW-1133">Transmembrane helix</keyword>
<gene>
    <name evidence="2" type="ORF">Nlim_1285</name>
</gene>
<evidence type="ECO:0008006" key="3">
    <source>
        <dbReference type="Google" id="ProtNLM"/>
    </source>
</evidence>
<proteinExistence type="predicted"/>
<dbReference type="SUPFAM" id="SSF54427">
    <property type="entry name" value="NTF2-like"/>
    <property type="match status" value="1"/>
</dbReference>
<dbReference type="Gene3D" id="3.10.450.50">
    <property type="match status" value="1"/>
</dbReference>
<dbReference type="EMBL" id="AEGP01000046">
    <property type="protein sequence ID" value="EGG41842.1"/>
    <property type="molecule type" value="Genomic_DNA"/>
</dbReference>
<dbReference type="HOGENOM" id="CLU_115830_1_0_2"/>
<feature type="transmembrane region" description="Helical" evidence="1">
    <location>
        <begin position="7"/>
        <end position="28"/>
    </location>
</feature>
<comment type="caution">
    <text evidence="2">The sequence shown here is derived from an EMBL/GenBank/DDBJ whole genome shotgun (WGS) entry which is preliminary data.</text>
</comment>
<dbReference type="GO" id="GO:0030638">
    <property type="term" value="P:polyketide metabolic process"/>
    <property type="evidence" value="ECO:0007669"/>
    <property type="project" value="InterPro"/>
</dbReference>
<dbReference type="PANTHER" id="PTHR38436:SF1">
    <property type="entry name" value="ESTER CYCLASE"/>
    <property type="match status" value="1"/>
</dbReference>
<evidence type="ECO:0000313" key="2">
    <source>
        <dbReference type="EMBL" id="EGG41842.1"/>
    </source>
</evidence>
<dbReference type="PATRIC" id="fig|886738.10.peg.1411"/>
<protein>
    <recommendedName>
        <fullName evidence="3">Polyketide cyclase</fullName>
    </recommendedName>
</protein>
<dbReference type="PANTHER" id="PTHR38436">
    <property type="entry name" value="POLYKETIDE CYCLASE SNOAL-LIKE DOMAIN"/>
    <property type="match status" value="1"/>
</dbReference>
<keyword evidence="1" id="KW-0472">Membrane</keyword>